<sequence>MPGKKDKKEKRNDATVQDYLDNIVVDDLSGGRWAPPRSWNRVHGNGKSVSGGQFHIETMKDSTGRYVAKIVGTNDGSVVIDEGNSADGPSFAQIISVLKAKYC</sequence>
<dbReference type="Proteomes" id="UP001590951">
    <property type="component" value="Unassembled WGS sequence"/>
</dbReference>
<organism evidence="1 2">
    <name type="scientific">Lepraria finkii</name>
    <dbReference type="NCBI Taxonomy" id="1340010"/>
    <lineage>
        <taxon>Eukaryota</taxon>
        <taxon>Fungi</taxon>
        <taxon>Dikarya</taxon>
        <taxon>Ascomycota</taxon>
        <taxon>Pezizomycotina</taxon>
        <taxon>Lecanoromycetes</taxon>
        <taxon>OSLEUM clade</taxon>
        <taxon>Lecanoromycetidae</taxon>
        <taxon>Lecanorales</taxon>
        <taxon>Lecanorineae</taxon>
        <taxon>Stereocaulaceae</taxon>
        <taxon>Lepraria</taxon>
    </lineage>
</organism>
<keyword evidence="2" id="KW-1185">Reference proteome</keyword>
<accession>A0ABR4B2P6</accession>
<gene>
    <name evidence="1" type="ORF">ABVK25_007770</name>
</gene>
<comment type="caution">
    <text evidence="1">The sequence shown here is derived from an EMBL/GenBank/DDBJ whole genome shotgun (WGS) entry which is preliminary data.</text>
</comment>
<reference evidence="1 2" key="1">
    <citation type="submission" date="2024-09" db="EMBL/GenBank/DDBJ databases">
        <title>Rethinking Asexuality: The Enigmatic Case of Functional Sexual Genes in Lepraria (Stereocaulaceae).</title>
        <authorList>
            <person name="Doellman M."/>
            <person name="Sun Y."/>
            <person name="Barcenas-Pena A."/>
            <person name="Lumbsch H.T."/>
            <person name="Grewe F."/>
        </authorList>
    </citation>
    <scope>NUCLEOTIDE SEQUENCE [LARGE SCALE GENOMIC DNA]</scope>
    <source>
        <strain evidence="1 2">Grewe 0041</strain>
    </source>
</reference>
<name>A0ABR4B2P6_9LECA</name>
<protein>
    <submittedName>
        <fullName evidence="1">Uncharacterized protein</fullName>
    </submittedName>
</protein>
<evidence type="ECO:0000313" key="2">
    <source>
        <dbReference type="Proteomes" id="UP001590951"/>
    </source>
</evidence>
<proteinExistence type="predicted"/>
<dbReference type="EMBL" id="JBHFEH010000031">
    <property type="protein sequence ID" value="KAL2051855.1"/>
    <property type="molecule type" value="Genomic_DNA"/>
</dbReference>
<evidence type="ECO:0000313" key="1">
    <source>
        <dbReference type="EMBL" id="KAL2051855.1"/>
    </source>
</evidence>